<dbReference type="SMART" id="SM00729">
    <property type="entry name" value="Elp3"/>
    <property type="match status" value="1"/>
</dbReference>
<dbReference type="InterPro" id="IPR058240">
    <property type="entry name" value="rSAM_sf"/>
</dbReference>
<dbReference type="UniPathway" id="UPA00344"/>
<dbReference type="GO" id="GO:0046872">
    <property type="term" value="F:metal ion binding"/>
    <property type="evidence" value="ECO:0007669"/>
    <property type="project" value="UniProtKB-KW"/>
</dbReference>
<keyword evidence="11" id="KW-0456">Lyase</keyword>
<feature type="domain" description="Radical SAM core" evidence="13">
    <location>
        <begin position="5"/>
        <end position="219"/>
    </location>
</feature>
<dbReference type="Proteomes" id="UP000027821">
    <property type="component" value="Unassembled WGS sequence"/>
</dbReference>
<evidence type="ECO:0000259" key="13">
    <source>
        <dbReference type="PROSITE" id="PS51918"/>
    </source>
</evidence>
<dbReference type="PANTHER" id="PTHR22960:SF0">
    <property type="entry name" value="MOLYBDENUM COFACTOR BIOSYNTHESIS PROTEIN 1"/>
    <property type="match status" value="1"/>
</dbReference>
<dbReference type="PROSITE" id="PS51918">
    <property type="entry name" value="RADICAL_SAM"/>
    <property type="match status" value="1"/>
</dbReference>
<sequence>MLIDQHKRVHNYLRISLTDSCNFRCQYCMPDENIQCMPNSHLMNPDEIESLAKTFVELGVDKIRLTGGEPMVRKEFVDIIRRLAKLPVELTLTTNGVLVHKHIDLFKEVGIRSVNVSLDTLNPEVFHQITKRNQFQQVWDNILLLLKNDFRVKINVVAITGMIENELADFVKVTKDLPLHIRFIEFMPFAGNHWKTDQVLTARQMLELVEKEFDIVKLKDAPHDTAKKYKAVGHQGTFAFITTMSEHFCGDCNRMRLTADGKMKNCLFGKDEMDLLGTLRKGEPVVPLIEKSIYIKHAILGGQFTKDYNQADVDKIKNRSMIKIGG</sequence>
<dbReference type="InterPro" id="IPR040064">
    <property type="entry name" value="MoaA-like"/>
</dbReference>
<evidence type="ECO:0000256" key="9">
    <source>
        <dbReference type="ARBA" id="ARBA00023134"/>
    </source>
</evidence>
<dbReference type="EC" id="4.1.99.22" evidence="2"/>
<gene>
    <name evidence="14" type="ORF">EL17_22730</name>
</gene>
<dbReference type="OrthoDB" id="9763993at2"/>
<keyword evidence="15" id="KW-1185">Reference proteome</keyword>
<evidence type="ECO:0000256" key="10">
    <source>
        <dbReference type="ARBA" id="ARBA00023150"/>
    </source>
</evidence>
<dbReference type="PANTHER" id="PTHR22960">
    <property type="entry name" value="MOLYBDOPTERIN COFACTOR SYNTHESIS PROTEIN A"/>
    <property type="match status" value="1"/>
</dbReference>
<dbReference type="AlphaFoldDB" id="A0A074L5R6"/>
<evidence type="ECO:0000313" key="15">
    <source>
        <dbReference type="Proteomes" id="UP000027821"/>
    </source>
</evidence>
<dbReference type="STRING" id="1048983.EL17_22730"/>
<keyword evidence="9" id="KW-0342">GTP-binding</keyword>
<evidence type="ECO:0000256" key="8">
    <source>
        <dbReference type="ARBA" id="ARBA00023014"/>
    </source>
</evidence>
<dbReference type="Pfam" id="PF04055">
    <property type="entry name" value="Radical_SAM"/>
    <property type="match status" value="1"/>
</dbReference>
<dbReference type="SUPFAM" id="SSF102114">
    <property type="entry name" value="Radical SAM enzymes"/>
    <property type="match status" value="1"/>
</dbReference>
<comment type="catalytic activity">
    <reaction evidence="12">
        <text>GTP + AH2 + S-adenosyl-L-methionine = (8S)-3',8-cyclo-7,8-dihydroguanosine 5'-triphosphate + 5'-deoxyadenosine + L-methionine + A + H(+)</text>
        <dbReference type="Rhea" id="RHEA:49576"/>
        <dbReference type="ChEBI" id="CHEBI:13193"/>
        <dbReference type="ChEBI" id="CHEBI:15378"/>
        <dbReference type="ChEBI" id="CHEBI:17319"/>
        <dbReference type="ChEBI" id="CHEBI:17499"/>
        <dbReference type="ChEBI" id="CHEBI:37565"/>
        <dbReference type="ChEBI" id="CHEBI:57844"/>
        <dbReference type="ChEBI" id="CHEBI:59789"/>
        <dbReference type="ChEBI" id="CHEBI:131766"/>
        <dbReference type="EC" id="4.1.99.22"/>
    </reaction>
</comment>
<keyword evidence="10" id="KW-0501">Molybdenum cofactor biosynthesis</keyword>
<name>A0A074L5R6_9BACT</name>
<dbReference type="InterPro" id="IPR013785">
    <property type="entry name" value="Aldolase_TIM"/>
</dbReference>
<dbReference type="InterPro" id="IPR007197">
    <property type="entry name" value="rSAM"/>
</dbReference>
<dbReference type="RefSeq" id="WP_035068829.1">
    <property type="nucleotide sequence ID" value="NZ_JMIH01000004.1"/>
</dbReference>
<proteinExistence type="predicted"/>
<dbReference type="PROSITE" id="PS01305">
    <property type="entry name" value="MOAA_NIFB_PQQE"/>
    <property type="match status" value="1"/>
</dbReference>
<keyword evidence="6" id="KW-0547">Nucleotide-binding</keyword>
<evidence type="ECO:0000256" key="3">
    <source>
        <dbReference type="ARBA" id="ARBA00022485"/>
    </source>
</evidence>
<dbReference type="GO" id="GO:0051539">
    <property type="term" value="F:4 iron, 4 sulfur cluster binding"/>
    <property type="evidence" value="ECO:0007669"/>
    <property type="project" value="UniProtKB-KW"/>
</dbReference>
<comment type="caution">
    <text evidence="14">The sequence shown here is derived from an EMBL/GenBank/DDBJ whole genome shotgun (WGS) entry which is preliminary data.</text>
</comment>
<dbReference type="SFLD" id="SFLDG01383">
    <property type="entry name" value="cyclic_pyranopterin_phosphate"/>
    <property type="match status" value="1"/>
</dbReference>
<dbReference type="InterPro" id="IPR010505">
    <property type="entry name" value="MoaA_twitch"/>
</dbReference>
<dbReference type="GO" id="GO:0061799">
    <property type="term" value="F:cyclic pyranopterin monophosphate synthase activity"/>
    <property type="evidence" value="ECO:0007669"/>
    <property type="project" value="TreeGrafter"/>
</dbReference>
<keyword evidence="5" id="KW-0479">Metal-binding</keyword>
<evidence type="ECO:0000313" key="14">
    <source>
        <dbReference type="EMBL" id="KEO75840.1"/>
    </source>
</evidence>
<dbReference type="GO" id="GO:0061798">
    <property type="term" value="F:GTP 3',8'-cyclase activity"/>
    <property type="evidence" value="ECO:0007669"/>
    <property type="project" value="UniProtKB-EC"/>
</dbReference>
<dbReference type="NCBIfam" id="TIGR02666">
    <property type="entry name" value="moaA"/>
    <property type="match status" value="1"/>
</dbReference>
<evidence type="ECO:0000256" key="12">
    <source>
        <dbReference type="ARBA" id="ARBA00048697"/>
    </source>
</evidence>
<evidence type="ECO:0000256" key="2">
    <source>
        <dbReference type="ARBA" id="ARBA00012167"/>
    </source>
</evidence>
<organism evidence="14 15">
    <name type="scientific">Anditalea andensis</name>
    <dbReference type="NCBI Taxonomy" id="1048983"/>
    <lineage>
        <taxon>Bacteria</taxon>
        <taxon>Pseudomonadati</taxon>
        <taxon>Bacteroidota</taxon>
        <taxon>Cytophagia</taxon>
        <taxon>Cytophagales</taxon>
        <taxon>Cytophagaceae</taxon>
        <taxon>Anditalea</taxon>
    </lineage>
</organism>
<dbReference type="SFLD" id="SFLDG01386">
    <property type="entry name" value="main_SPASM_domain-containing"/>
    <property type="match status" value="1"/>
</dbReference>
<evidence type="ECO:0000256" key="4">
    <source>
        <dbReference type="ARBA" id="ARBA00022691"/>
    </source>
</evidence>
<reference evidence="14 15" key="1">
    <citation type="submission" date="2014-04" db="EMBL/GenBank/DDBJ databases">
        <title>Characterization and application of a salt tolerant electro-active bacterium.</title>
        <authorList>
            <person name="Yang L."/>
            <person name="Wei S."/>
            <person name="Tay Q.X.M."/>
        </authorList>
    </citation>
    <scope>NUCLEOTIDE SEQUENCE [LARGE SCALE GENOMIC DNA]</scope>
    <source>
        <strain evidence="14 15">LY1</strain>
    </source>
</reference>
<dbReference type="eggNOG" id="COG2896">
    <property type="taxonomic scope" value="Bacteria"/>
</dbReference>
<comment type="cofactor">
    <cofactor evidence="1">
        <name>[4Fe-4S] cluster</name>
        <dbReference type="ChEBI" id="CHEBI:49883"/>
    </cofactor>
</comment>
<evidence type="ECO:0000256" key="6">
    <source>
        <dbReference type="ARBA" id="ARBA00022741"/>
    </source>
</evidence>
<keyword evidence="8" id="KW-0411">Iron-sulfur</keyword>
<dbReference type="SFLD" id="SFLDS00029">
    <property type="entry name" value="Radical_SAM"/>
    <property type="match status" value="1"/>
</dbReference>
<keyword evidence="7" id="KW-0408">Iron</keyword>
<dbReference type="EMBL" id="JMIH01000004">
    <property type="protein sequence ID" value="KEO75840.1"/>
    <property type="molecule type" value="Genomic_DNA"/>
</dbReference>
<evidence type="ECO:0000256" key="7">
    <source>
        <dbReference type="ARBA" id="ARBA00023004"/>
    </source>
</evidence>
<protein>
    <recommendedName>
        <fullName evidence="2">GTP 3',8-cyclase</fullName>
        <ecNumber evidence="2">4.1.99.22</ecNumber>
    </recommendedName>
</protein>
<dbReference type="InterPro" id="IPR050105">
    <property type="entry name" value="MoCo_biosynth_MoaA/MoaC"/>
</dbReference>
<dbReference type="GO" id="GO:0005525">
    <property type="term" value="F:GTP binding"/>
    <property type="evidence" value="ECO:0007669"/>
    <property type="project" value="UniProtKB-KW"/>
</dbReference>
<dbReference type="InterPro" id="IPR000385">
    <property type="entry name" value="MoaA_NifB_PqqE_Fe-S-bd_CS"/>
</dbReference>
<accession>A0A074L5R6</accession>
<dbReference type="CDD" id="cd01335">
    <property type="entry name" value="Radical_SAM"/>
    <property type="match status" value="1"/>
</dbReference>
<evidence type="ECO:0000256" key="11">
    <source>
        <dbReference type="ARBA" id="ARBA00023239"/>
    </source>
</evidence>
<dbReference type="GO" id="GO:0006777">
    <property type="term" value="P:Mo-molybdopterin cofactor biosynthetic process"/>
    <property type="evidence" value="ECO:0007669"/>
    <property type="project" value="UniProtKB-KW"/>
</dbReference>
<dbReference type="InterPro" id="IPR013483">
    <property type="entry name" value="MoaA"/>
</dbReference>
<dbReference type="SFLD" id="SFLDG01067">
    <property type="entry name" value="SPASM/twitch_domain_containing"/>
    <property type="match status" value="1"/>
</dbReference>
<dbReference type="Pfam" id="PF06463">
    <property type="entry name" value="Mob_synth_C"/>
    <property type="match status" value="1"/>
</dbReference>
<dbReference type="InterPro" id="IPR006638">
    <property type="entry name" value="Elp3/MiaA/NifB-like_rSAM"/>
</dbReference>
<dbReference type="Gene3D" id="3.20.20.70">
    <property type="entry name" value="Aldolase class I"/>
    <property type="match status" value="1"/>
</dbReference>
<keyword evidence="3" id="KW-0004">4Fe-4S</keyword>
<keyword evidence="4" id="KW-0949">S-adenosyl-L-methionine</keyword>
<evidence type="ECO:0000256" key="5">
    <source>
        <dbReference type="ARBA" id="ARBA00022723"/>
    </source>
</evidence>
<evidence type="ECO:0000256" key="1">
    <source>
        <dbReference type="ARBA" id="ARBA00001966"/>
    </source>
</evidence>
<dbReference type="CDD" id="cd21117">
    <property type="entry name" value="Twitch_MoaA"/>
    <property type="match status" value="1"/>
</dbReference>